<evidence type="ECO:0000259" key="2">
    <source>
        <dbReference type="Pfam" id="PF12697"/>
    </source>
</evidence>
<evidence type="ECO:0000313" key="4">
    <source>
        <dbReference type="Proteomes" id="UP000265845"/>
    </source>
</evidence>
<dbReference type="Gene3D" id="3.40.50.1820">
    <property type="entry name" value="alpha/beta hydrolase"/>
    <property type="match status" value="1"/>
</dbReference>
<keyword evidence="4" id="KW-1185">Reference proteome</keyword>
<sequence length="320" mass="34032">MKIVLTGLTLLLALSGIGACVHSAVYTSNVEEKYPPIGSMVDVNGKPVHVIEAGEASAPPVLMIHGASANAREFTFTLAPLLQDDFRVLMADRPGHGYSGRPEASETLEVQAAQMAGVLRQLAPEQKAVIVGHSYGGAVALRLALDNPDLVSGVVLLAPVTHDWGGGGETWYNKIAGPPVIGPIFSQLVPLVAPSMVKSGIDGVFDPKDAPDGYYSDAAVGLLFRPPSFRANADDMNVLQDELAAQQDRYPELSMPVVLFSGARDTVIDPKLHAGKIKHQVGGFELVKLPDTGHMPHHHHGDEIADVIRRLAARNDDQSS</sequence>
<dbReference type="InterPro" id="IPR029058">
    <property type="entry name" value="AB_hydrolase_fold"/>
</dbReference>
<dbReference type="GO" id="GO:0047372">
    <property type="term" value="F:monoacylglycerol lipase activity"/>
    <property type="evidence" value="ECO:0007669"/>
    <property type="project" value="TreeGrafter"/>
</dbReference>
<dbReference type="Proteomes" id="UP000265845">
    <property type="component" value="Unassembled WGS sequence"/>
</dbReference>
<feature type="chain" id="PRO_5017299693" evidence="1">
    <location>
        <begin position="24"/>
        <end position="320"/>
    </location>
</feature>
<reference evidence="3 4" key="1">
    <citation type="submission" date="2018-08" db="EMBL/GenBank/DDBJ databases">
        <title>Henriciella mobilis sp. nov., isolated from seawater.</title>
        <authorList>
            <person name="Cheng H."/>
            <person name="Wu Y.-H."/>
            <person name="Xu X.-W."/>
            <person name="Guo L.-L."/>
        </authorList>
    </citation>
    <scope>NUCLEOTIDE SEQUENCE [LARGE SCALE GENOMIC DNA]</scope>
    <source>
        <strain evidence="3 4">CCUG67844</strain>
    </source>
</reference>
<dbReference type="EMBL" id="QWGA01000003">
    <property type="protein sequence ID" value="RIJ31917.1"/>
    <property type="molecule type" value="Genomic_DNA"/>
</dbReference>
<evidence type="ECO:0000313" key="3">
    <source>
        <dbReference type="EMBL" id="RIJ31917.1"/>
    </source>
</evidence>
<dbReference type="OrthoDB" id="9815441at2"/>
<gene>
    <name evidence="3" type="ORF">D1222_06655</name>
</gene>
<dbReference type="PANTHER" id="PTHR43798:SF33">
    <property type="entry name" value="HYDROLASE, PUTATIVE (AFU_ORTHOLOGUE AFUA_2G14860)-RELATED"/>
    <property type="match status" value="1"/>
</dbReference>
<feature type="domain" description="AB hydrolase-1" evidence="2">
    <location>
        <begin position="61"/>
        <end position="307"/>
    </location>
</feature>
<dbReference type="PANTHER" id="PTHR43798">
    <property type="entry name" value="MONOACYLGLYCEROL LIPASE"/>
    <property type="match status" value="1"/>
</dbReference>
<dbReference type="PROSITE" id="PS51257">
    <property type="entry name" value="PROKAR_LIPOPROTEIN"/>
    <property type="match status" value="1"/>
</dbReference>
<accession>A0A399RPK2</accession>
<dbReference type="SUPFAM" id="SSF53474">
    <property type="entry name" value="alpha/beta-Hydrolases"/>
    <property type="match status" value="1"/>
</dbReference>
<dbReference type="AlphaFoldDB" id="A0A399RPK2"/>
<dbReference type="Pfam" id="PF12697">
    <property type="entry name" value="Abhydrolase_6"/>
    <property type="match status" value="1"/>
</dbReference>
<name>A0A399RPK2_9PROT</name>
<evidence type="ECO:0000256" key="1">
    <source>
        <dbReference type="SAM" id="SignalP"/>
    </source>
</evidence>
<keyword evidence="1" id="KW-0732">Signal</keyword>
<dbReference type="PRINTS" id="PR00111">
    <property type="entry name" value="ABHYDROLASE"/>
</dbReference>
<dbReference type="GO" id="GO:0016020">
    <property type="term" value="C:membrane"/>
    <property type="evidence" value="ECO:0007669"/>
    <property type="project" value="TreeGrafter"/>
</dbReference>
<organism evidence="3 4">
    <name type="scientific">Henriciella algicola</name>
    <dbReference type="NCBI Taxonomy" id="1608422"/>
    <lineage>
        <taxon>Bacteria</taxon>
        <taxon>Pseudomonadati</taxon>
        <taxon>Pseudomonadota</taxon>
        <taxon>Alphaproteobacteria</taxon>
        <taxon>Hyphomonadales</taxon>
        <taxon>Hyphomonadaceae</taxon>
        <taxon>Henriciella</taxon>
    </lineage>
</organism>
<dbReference type="InterPro" id="IPR000073">
    <property type="entry name" value="AB_hydrolase_1"/>
</dbReference>
<dbReference type="InterPro" id="IPR000639">
    <property type="entry name" value="Epox_hydrolase-like"/>
</dbReference>
<proteinExistence type="predicted"/>
<dbReference type="GO" id="GO:0046464">
    <property type="term" value="P:acylglycerol catabolic process"/>
    <property type="evidence" value="ECO:0007669"/>
    <property type="project" value="TreeGrafter"/>
</dbReference>
<protein>
    <submittedName>
        <fullName evidence="3">Alpha/beta hydrolase</fullName>
    </submittedName>
</protein>
<dbReference type="InterPro" id="IPR050266">
    <property type="entry name" value="AB_hydrolase_sf"/>
</dbReference>
<dbReference type="RefSeq" id="WP_119453406.1">
    <property type="nucleotide sequence ID" value="NZ_QWGA01000003.1"/>
</dbReference>
<keyword evidence="3" id="KW-0378">Hydrolase</keyword>
<dbReference type="PRINTS" id="PR00412">
    <property type="entry name" value="EPOXHYDRLASE"/>
</dbReference>
<comment type="caution">
    <text evidence="3">The sequence shown here is derived from an EMBL/GenBank/DDBJ whole genome shotgun (WGS) entry which is preliminary data.</text>
</comment>
<feature type="signal peptide" evidence="1">
    <location>
        <begin position="1"/>
        <end position="23"/>
    </location>
</feature>